<feature type="transmembrane region" description="Helical" evidence="1">
    <location>
        <begin position="6"/>
        <end position="26"/>
    </location>
</feature>
<reference evidence="2 3" key="1">
    <citation type="submission" date="2012-01" db="EMBL/GenBank/DDBJ databases">
        <title>Complete sequence of chromosome of Clostridium pasteurianum BC1.</title>
        <authorList>
            <consortium name="US DOE Joint Genome Institute"/>
            <person name="Lucas S."/>
            <person name="Han J."/>
            <person name="Lapidus A."/>
            <person name="Cheng J.-F."/>
            <person name="Goodwin L."/>
            <person name="Pitluck S."/>
            <person name="Peters L."/>
            <person name="Mikhailova N."/>
            <person name="Teshima H."/>
            <person name="Detter J.C."/>
            <person name="Han C."/>
            <person name="Tapia R."/>
            <person name="Land M."/>
            <person name="Hauser L."/>
            <person name="Kyrpides N."/>
            <person name="Ivanova N."/>
            <person name="Pagani I."/>
            <person name="Dunn J."/>
            <person name="Taghavi S."/>
            <person name="Francis A."/>
            <person name="van der Lelie D."/>
            <person name="Woyke T."/>
        </authorList>
    </citation>
    <scope>NUCLEOTIDE SEQUENCE [LARGE SCALE GENOMIC DNA]</scope>
    <source>
        <strain evidence="2 3">BC1</strain>
    </source>
</reference>
<dbReference type="HOGENOM" id="CLU_197391_0_0_9"/>
<evidence type="ECO:0000313" key="2">
    <source>
        <dbReference type="EMBL" id="AGK96835.1"/>
    </source>
</evidence>
<accession>R4KB24</accession>
<dbReference type="eggNOG" id="ENOG5033CHT">
    <property type="taxonomic scope" value="Bacteria"/>
</dbReference>
<sequence>MAKALFFYILIQLFIIIFAVISLLVWDKRYKKNHGSDVPVGFEKTEEIIVDPNNGKRFRIYYNPNTGERFYHEEHNR</sequence>
<evidence type="ECO:0000313" key="3">
    <source>
        <dbReference type="Proteomes" id="UP000013523"/>
    </source>
</evidence>
<dbReference type="PATRIC" id="fig|86416.3.peg.1905"/>
<dbReference type="RefSeq" id="WP_015615153.1">
    <property type="nucleotide sequence ID" value="NC_021182.1"/>
</dbReference>
<dbReference type="AlphaFoldDB" id="R4KB24"/>
<organism evidence="2 3">
    <name type="scientific">Clostridium pasteurianum BC1</name>
    <dbReference type="NCBI Taxonomy" id="86416"/>
    <lineage>
        <taxon>Bacteria</taxon>
        <taxon>Bacillati</taxon>
        <taxon>Bacillota</taxon>
        <taxon>Clostridia</taxon>
        <taxon>Eubacteriales</taxon>
        <taxon>Clostridiaceae</taxon>
        <taxon>Clostridium</taxon>
    </lineage>
</organism>
<keyword evidence="1" id="KW-1133">Transmembrane helix</keyword>
<evidence type="ECO:0000256" key="1">
    <source>
        <dbReference type="SAM" id="Phobius"/>
    </source>
</evidence>
<dbReference type="KEGG" id="cpas:Clopa_1938"/>
<dbReference type="OrthoDB" id="2377160at2"/>
<dbReference type="STRING" id="86416.Clopa_1938"/>
<gene>
    <name evidence="2" type="ORF">Clopa_1938</name>
</gene>
<keyword evidence="1" id="KW-0472">Membrane</keyword>
<keyword evidence="3" id="KW-1185">Reference proteome</keyword>
<keyword evidence="1" id="KW-0812">Transmembrane</keyword>
<dbReference type="EMBL" id="CP003261">
    <property type="protein sequence ID" value="AGK96835.1"/>
    <property type="molecule type" value="Genomic_DNA"/>
</dbReference>
<proteinExistence type="predicted"/>
<name>R4KB24_CLOPA</name>
<protein>
    <submittedName>
        <fullName evidence="2">Uncharacterized protein</fullName>
    </submittedName>
</protein>
<dbReference type="Proteomes" id="UP000013523">
    <property type="component" value="Chromosome"/>
</dbReference>